<dbReference type="AlphaFoldDB" id="A0A139HFB9"/>
<evidence type="ECO:0000313" key="1">
    <source>
        <dbReference type="EMBL" id="KXT01128.1"/>
    </source>
</evidence>
<proteinExistence type="predicted"/>
<keyword evidence="2" id="KW-1185">Reference proteome</keyword>
<protein>
    <submittedName>
        <fullName evidence="1">Uncharacterized protein</fullName>
    </submittedName>
</protein>
<evidence type="ECO:0000313" key="2">
    <source>
        <dbReference type="Proteomes" id="UP000070133"/>
    </source>
</evidence>
<reference evidence="1 2" key="1">
    <citation type="submission" date="2015-07" db="EMBL/GenBank/DDBJ databases">
        <title>Comparative genomics of the Sigatoka disease complex on banana suggests a link between parallel evolutionary changes in Pseudocercospora fijiensis and Pseudocercospora eumusae and increased virulence on the banana host.</title>
        <authorList>
            <person name="Chang T.-C."/>
            <person name="Salvucci A."/>
            <person name="Crous P.W."/>
            <person name="Stergiopoulos I."/>
        </authorList>
    </citation>
    <scope>NUCLEOTIDE SEQUENCE [LARGE SCALE GENOMIC DNA]</scope>
    <source>
        <strain evidence="1 2">CBS 114824</strain>
    </source>
</reference>
<comment type="caution">
    <text evidence="1">The sequence shown here is derived from an EMBL/GenBank/DDBJ whole genome shotgun (WGS) entry which is preliminary data.</text>
</comment>
<organism evidence="1 2">
    <name type="scientific">Pseudocercospora eumusae</name>
    <dbReference type="NCBI Taxonomy" id="321146"/>
    <lineage>
        <taxon>Eukaryota</taxon>
        <taxon>Fungi</taxon>
        <taxon>Dikarya</taxon>
        <taxon>Ascomycota</taxon>
        <taxon>Pezizomycotina</taxon>
        <taxon>Dothideomycetes</taxon>
        <taxon>Dothideomycetidae</taxon>
        <taxon>Mycosphaerellales</taxon>
        <taxon>Mycosphaerellaceae</taxon>
        <taxon>Pseudocercospora</taxon>
    </lineage>
</organism>
<sequence length="116" mass="13436">MWYERSSLSSFHVSTDFQFETFQLSLIQFRERSLEYLINRLQLLNEGKLARTNSCLEPQHVRMGTGQELHLRGSDGVVLEHAQLLNEVVDAFALAYQRIDMGNPTVADYLEEILVF</sequence>
<accession>A0A139HFB9</accession>
<dbReference type="Proteomes" id="UP000070133">
    <property type="component" value="Unassembled WGS sequence"/>
</dbReference>
<dbReference type="EMBL" id="LFZN01000061">
    <property type="protein sequence ID" value="KXT01128.1"/>
    <property type="molecule type" value="Genomic_DNA"/>
</dbReference>
<gene>
    <name evidence="1" type="ORF">AC578_10917</name>
</gene>
<name>A0A139HFB9_9PEZI</name>